<evidence type="ECO:0000256" key="2">
    <source>
        <dbReference type="ARBA" id="ARBA00013048"/>
    </source>
</evidence>
<reference evidence="7" key="1">
    <citation type="submission" date="2017-04" db="EMBL/GenBank/DDBJ databases">
        <authorList>
            <person name="Varghese N."/>
            <person name="Submissions S."/>
        </authorList>
    </citation>
    <scope>NUCLEOTIDE SEQUENCE [LARGE SCALE GENOMIC DNA]</scope>
    <source>
        <strain evidence="7">Ballard 720</strain>
    </source>
</reference>
<evidence type="ECO:0000259" key="5">
    <source>
        <dbReference type="Pfam" id="PF00171"/>
    </source>
</evidence>
<dbReference type="RefSeq" id="WP_085224756.1">
    <property type="nucleotide sequence ID" value="NZ_BSQD01000002.1"/>
</dbReference>
<dbReference type="InterPro" id="IPR010061">
    <property type="entry name" value="MeMal-semiAld_DH"/>
</dbReference>
<dbReference type="InterPro" id="IPR016163">
    <property type="entry name" value="Ald_DH_C"/>
</dbReference>
<dbReference type="EMBL" id="FXAH01000002">
    <property type="protein sequence ID" value="SMF05315.1"/>
    <property type="molecule type" value="Genomic_DNA"/>
</dbReference>
<dbReference type="Proteomes" id="UP000192911">
    <property type="component" value="Unassembled WGS sequence"/>
</dbReference>
<dbReference type="InterPro" id="IPR016160">
    <property type="entry name" value="Ald_DH_CS_CYS"/>
</dbReference>
<dbReference type="Pfam" id="PF00171">
    <property type="entry name" value="Aldedh"/>
    <property type="match status" value="1"/>
</dbReference>
<keyword evidence="4" id="KW-0520">NAD</keyword>
<dbReference type="PANTHER" id="PTHR43866:SF3">
    <property type="entry name" value="METHYLMALONATE-SEMIALDEHYDE DEHYDROGENASE [ACYLATING], MITOCHONDRIAL"/>
    <property type="match status" value="1"/>
</dbReference>
<dbReference type="EC" id="1.2.1.27" evidence="2"/>
<evidence type="ECO:0000256" key="3">
    <source>
        <dbReference type="ARBA" id="ARBA00023002"/>
    </source>
</evidence>
<dbReference type="FunFam" id="3.40.309.10:FF:000002">
    <property type="entry name" value="Methylmalonate-semialdehyde dehydrogenase (Acylating)"/>
    <property type="match status" value="1"/>
</dbReference>
<keyword evidence="7" id="KW-1185">Reference proteome</keyword>
<accession>A0A1X7CZ90</accession>
<dbReference type="AlphaFoldDB" id="A0A1X7CZ90"/>
<evidence type="ECO:0000256" key="4">
    <source>
        <dbReference type="ARBA" id="ARBA00023027"/>
    </source>
</evidence>
<dbReference type="OrthoDB" id="6187633at2"/>
<name>A0A1X7CZ90_TRICW</name>
<dbReference type="CDD" id="cd07085">
    <property type="entry name" value="ALDH_F6_MMSDH"/>
    <property type="match status" value="1"/>
</dbReference>
<dbReference type="PROSITE" id="PS00070">
    <property type="entry name" value="ALDEHYDE_DEHYDR_CYS"/>
    <property type="match status" value="1"/>
</dbReference>
<keyword evidence="3" id="KW-0560">Oxidoreductase</keyword>
<dbReference type="InterPro" id="IPR015590">
    <property type="entry name" value="Aldehyde_DH_dom"/>
</dbReference>
<sequence length="515" mass="54004">MSATPSASSTSSAAAPAATTTVKLLIDGEFVESAASEWRDIVNPATQEVLARVPYATSGEIEAAIGAAHAAFNTWKTTPLGARTRIMLKYQALIREHMPRIAKILTAEQGKTLADAQGDIFRGLEVVEHAASIGTLQLGEFAENVASGVDTYTLRQPLGVCAGITPFNFPAMIPLWMFPMAIVCGNTFVLKPSEQDPLTTMALVELAIEAGVPRGVLNVVHGGKEAVDALCSHPLVKAVSFVGSTAVGNHVYTLASEHGKRVQAMMGAKNHAVVLPDAHREQTLAALVGAAFGAAGQRCMATSAVVFVGESNAWLPELVDKARCLKVDAGIEAGTDVGPVISRAAKDRILSLIAAGVEEGATLELDGRGVVVPRYPHGNFIGPTVFSGVNTGMTIYRTEIFGPVLVALSAPTLDEAIALVNRNPFGNGVGLFTQSGAAARRFQSEIDVGQVGINVPIPVPVPYFSFTGSRGSKLGDLGPYGKQAVQFYTQTKTVTARWFDDAPVGSGVNTTISLR</sequence>
<dbReference type="Gene3D" id="3.40.605.10">
    <property type="entry name" value="Aldehyde Dehydrogenase, Chain A, domain 1"/>
    <property type="match status" value="1"/>
</dbReference>
<evidence type="ECO:0000313" key="7">
    <source>
        <dbReference type="Proteomes" id="UP000192911"/>
    </source>
</evidence>
<dbReference type="PANTHER" id="PTHR43866">
    <property type="entry name" value="MALONATE-SEMIALDEHYDE DEHYDROGENASE"/>
    <property type="match status" value="1"/>
</dbReference>
<comment type="similarity">
    <text evidence="1">Belongs to the aldehyde dehydrogenase family.</text>
</comment>
<dbReference type="NCBIfam" id="TIGR01722">
    <property type="entry name" value="MMSDH"/>
    <property type="match status" value="1"/>
</dbReference>
<proteinExistence type="inferred from homology"/>
<dbReference type="GeneID" id="95552535"/>
<protein>
    <recommendedName>
        <fullName evidence="2">methylmalonate-semialdehyde dehydrogenase (CoA acylating)</fullName>
        <ecNumber evidence="2">1.2.1.27</ecNumber>
    </recommendedName>
</protein>
<organism evidence="6 7">
    <name type="scientific">Trinickia caryophylli</name>
    <name type="common">Paraburkholderia caryophylli</name>
    <dbReference type="NCBI Taxonomy" id="28094"/>
    <lineage>
        <taxon>Bacteria</taxon>
        <taxon>Pseudomonadati</taxon>
        <taxon>Pseudomonadota</taxon>
        <taxon>Betaproteobacteria</taxon>
        <taxon>Burkholderiales</taxon>
        <taxon>Burkholderiaceae</taxon>
        <taxon>Trinickia</taxon>
    </lineage>
</organism>
<dbReference type="GO" id="GO:0004491">
    <property type="term" value="F:methylmalonate-semialdehyde dehydrogenase (acylating, NAD) activity"/>
    <property type="evidence" value="ECO:0007669"/>
    <property type="project" value="UniProtKB-EC"/>
</dbReference>
<feature type="domain" description="Aldehyde dehydrogenase" evidence="5">
    <location>
        <begin position="31"/>
        <end position="494"/>
    </location>
</feature>
<dbReference type="InterPro" id="IPR016162">
    <property type="entry name" value="Ald_DH_N"/>
</dbReference>
<dbReference type="GO" id="GO:0006574">
    <property type="term" value="P:L-valine catabolic process"/>
    <property type="evidence" value="ECO:0007669"/>
    <property type="project" value="TreeGrafter"/>
</dbReference>
<dbReference type="STRING" id="28094.SAMN06295900_102143"/>
<dbReference type="InterPro" id="IPR016161">
    <property type="entry name" value="Ald_DH/histidinol_DH"/>
</dbReference>
<dbReference type="FunFam" id="3.40.605.10:FF:000003">
    <property type="entry name" value="Methylmalonate-semialdehyde dehydrogenase [acylating]"/>
    <property type="match status" value="1"/>
</dbReference>
<dbReference type="GO" id="GO:0006210">
    <property type="term" value="P:thymine catabolic process"/>
    <property type="evidence" value="ECO:0007669"/>
    <property type="project" value="TreeGrafter"/>
</dbReference>
<evidence type="ECO:0000313" key="6">
    <source>
        <dbReference type="EMBL" id="SMF05315.1"/>
    </source>
</evidence>
<dbReference type="Gene3D" id="3.40.309.10">
    <property type="entry name" value="Aldehyde Dehydrogenase, Chain A, domain 2"/>
    <property type="match status" value="1"/>
</dbReference>
<dbReference type="SUPFAM" id="SSF53720">
    <property type="entry name" value="ALDH-like"/>
    <property type="match status" value="1"/>
</dbReference>
<gene>
    <name evidence="6" type="ORF">SAMN06295900_102143</name>
</gene>
<evidence type="ECO:0000256" key="1">
    <source>
        <dbReference type="ARBA" id="ARBA00009986"/>
    </source>
</evidence>